<accession>A0A4Q2SVE9</accession>
<dbReference type="PROSITE" id="PS01047">
    <property type="entry name" value="HMA_1"/>
    <property type="match status" value="1"/>
</dbReference>
<keyword evidence="1" id="KW-0479">Metal-binding</keyword>
<dbReference type="InterPro" id="IPR006121">
    <property type="entry name" value="HMA_dom"/>
</dbReference>
<dbReference type="EMBL" id="SDVB01000253">
    <property type="protein sequence ID" value="RYC09792.1"/>
    <property type="molecule type" value="Genomic_DNA"/>
</dbReference>
<dbReference type="RefSeq" id="WP_112685920.1">
    <property type="nucleotide sequence ID" value="NZ_SDVB01000253.1"/>
</dbReference>
<dbReference type="OrthoDB" id="9801832at2"/>
<reference evidence="3 4" key="1">
    <citation type="submission" date="2019-01" db="EMBL/GenBank/DDBJ databases">
        <authorList>
            <person name="Deng T."/>
        </authorList>
    </citation>
    <scope>NUCLEOTIDE SEQUENCE [LARGE SCALE GENOMIC DNA]</scope>
    <source>
        <strain evidence="3 4">F8825</strain>
    </source>
</reference>
<dbReference type="Pfam" id="PF00403">
    <property type="entry name" value="HMA"/>
    <property type="match status" value="1"/>
</dbReference>
<proteinExistence type="predicted"/>
<evidence type="ECO:0000313" key="4">
    <source>
        <dbReference type="Proteomes" id="UP000291088"/>
    </source>
</evidence>
<gene>
    <name evidence="3" type="ORF">EUU22_17015</name>
</gene>
<name>A0A4Q2SVE9_9HYPH</name>
<keyword evidence="4" id="KW-1185">Reference proteome</keyword>
<dbReference type="InterPro" id="IPR036163">
    <property type="entry name" value="HMA_dom_sf"/>
</dbReference>
<dbReference type="SUPFAM" id="SSF55008">
    <property type="entry name" value="HMA, heavy metal-associated domain"/>
    <property type="match status" value="1"/>
</dbReference>
<evidence type="ECO:0000259" key="2">
    <source>
        <dbReference type="Pfam" id="PF00403"/>
    </source>
</evidence>
<organism evidence="3 4">
    <name type="scientific">Ciceribacter ferrooxidans</name>
    <dbReference type="NCBI Taxonomy" id="2509717"/>
    <lineage>
        <taxon>Bacteria</taxon>
        <taxon>Pseudomonadati</taxon>
        <taxon>Pseudomonadota</taxon>
        <taxon>Alphaproteobacteria</taxon>
        <taxon>Hyphomicrobiales</taxon>
        <taxon>Rhizobiaceae</taxon>
        <taxon>Ciceribacter</taxon>
    </lineage>
</organism>
<comment type="caution">
    <text evidence="3">The sequence shown here is derived from an EMBL/GenBank/DDBJ whole genome shotgun (WGS) entry which is preliminary data.</text>
</comment>
<dbReference type="InterPro" id="IPR017969">
    <property type="entry name" value="Heavy-metal-associated_CS"/>
</dbReference>
<dbReference type="Proteomes" id="UP000291088">
    <property type="component" value="Unassembled WGS sequence"/>
</dbReference>
<dbReference type="AlphaFoldDB" id="A0A4Q2SVE9"/>
<evidence type="ECO:0000313" key="3">
    <source>
        <dbReference type="EMBL" id="RYC09792.1"/>
    </source>
</evidence>
<dbReference type="GO" id="GO:0046872">
    <property type="term" value="F:metal ion binding"/>
    <property type="evidence" value="ECO:0007669"/>
    <property type="project" value="UniProtKB-KW"/>
</dbReference>
<feature type="domain" description="HMA" evidence="2">
    <location>
        <begin position="7"/>
        <end position="62"/>
    </location>
</feature>
<evidence type="ECO:0000256" key="1">
    <source>
        <dbReference type="ARBA" id="ARBA00022723"/>
    </source>
</evidence>
<dbReference type="Gene3D" id="3.30.70.100">
    <property type="match status" value="1"/>
</dbReference>
<sequence length="68" mass="7130">MSELNLFRVEDMTCGHCAKSVKAALADALPGAEVSVDLVSHEVRVTGDATKAEAAIREAGYTPERLGA</sequence>
<dbReference type="CDD" id="cd00371">
    <property type="entry name" value="HMA"/>
    <property type="match status" value="1"/>
</dbReference>
<protein>
    <submittedName>
        <fullName evidence="3">Copper chaperone</fullName>
    </submittedName>
</protein>